<proteinExistence type="predicted"/>
<sequence length="66" mass="7810">MCQDYDAHLVSIHSRKENAFVSGNLCIYTVFETGRKHDRRWDFLNHDTVVEGFVCKRRRSYGKGKM</sequence>
<gene>
    <name evidence="1" type="ORF">ANCDUO_10795</name>
</gene>
<name>A0A0C2CQF5_9BILA</name>
<dbReference type="EMBL" id="KN732469">
    <property type="protein sequence ID" value="KIH58988.1"/>
    <property type="molecule type" value="Genomic_DNA"/>
</dbReference>
<organism evidence="1 2">
    <name type="scientific">Ancylostoma duodenale</name>
    <dbReference type="NCBI Taxonomy" id="51022"/>
    <lineage>
        <taxon>Eukaryota</taxon>
        <taxon>Metazoa</taxon>
        <taxon>Ecdysozoa</taxon>
        <taxon>Nematoda</taxon>
        <taxon>Chromadorea</taxon>
        <taxon>Rhabditida</taxon>
        <taxon>Rhabditina</taxon>
        <taxon>Rhabditomorpha</taxon>
        <taxon>Strongyloidea</taxon>
        <taxon>Ancylostomatidae</taxon>
        <taxon>Ancylostomatinae</taxon>
        <taxon>Ancylostoma</taxon>
    </lineage>
</organism>
<dbReference type="SUPFAM" id="SSF56436">
    <property type="entry name" value="C-type lectin-like"/>
    <property type="match status" value="1"/>
</dbReference>
<dbReference type="Proteomes" id="UP000054047">
    <property type="component" value="Unassembled WGS sequence"/>
</dbReference>
<accession>A0A0C2CQF5</accession>
<evidence type="ECO:0000313" key="1">
    <source>
        <dbReference type="EMBL" id="KIH58988.1"/>
    </source>
</evidence>
<dbReference type="AlphaFoldDB" id="A0A0C2CQF5"/>
<protein>
    <submittedName>
        <fullName evidence="1">Uncharacterized protein</fullName>
    </submittedName>
</protein>
<reference evidence="1 2" key="1">
    <citation type="submission" date="2013-12" db="EMBL/GenBank/DDBJ databases">
        <title>Draft genome of the parsitic nematode Ancylostoma duodenale.</title>
        <authorList>
            <person name="Mitreva M."/>
        </authorList>
    </citation>
    <scope>NUCLEOTIDE SEQUENCE [LARGE SCALE GENOMIC DNA]</scope>
    <source>
        <strain evidence="1 2">Zhejiang</strain>
    </source>
</reference>
<evidence type="ECO:0000313" key="2">
    <source>
        <dbReference type="Proteomes" id="UP000054047"/>
    </source>
</evidence>
<dbReference type="OrthoDB" id="5877732at2759"/>
<dbReference type="InterPro" id="IPR016187">
    <property type="entry name" value="CTDL_fold"/>
</dbReference>
<keyword evidence="2" id="KW-1185">Reference proteome</keyword>